<gene>
    <name evidence="2" type="ORF">G7K_5902-t1</name>
</gene>
<dbReference type="Proteomes" id="UP000033140">
    <property type="component" value="Unassembled WGS sequence"/>
</dbReference>
<feature type="compositionally biased region" description="Low complexity" evidence="1">
    <location>
        <begin position="218"/>
        <end position="230"/>
    </location>
</feature>
<keyword evidence="3" id="KW-1185">Reference proteome</keyword>
<reference evidence="2 3" key="2">
    <citation type="journal article" date="2014" name="J. Gen. Appl. Microbiol.">
        <title>The early diverging ascomycetous budding yeast Saitoella complicata has three histone deacetylases belonging to the Clr6, Hos2, and Rpd3 lineages.</title>
        <authorList>
            <person name="Nishida H."/>
            <person name="Matsumoto T."/>
            <person name="Kondo S."/>
            <person name="Hamamoto M."/>
            <person name="Yoshikawa H."/>
        </authorList>
    </citation>
    <scope>NUCLEOTIDE SEQUENCE [LARGE SCALE GENOMIC DNA]</scope>
    <source>
        <strain evidence="2 3">NRRL Y-17804</strain>
    </source>
</reference>
<reference evidence="2 3" key="1">
    <citation type="journal article" date="2011" name="J. Gen. Appl. Microbiol.">
        <title>Draft genome sequencing of the enigmatic yeast Saitoella complicata.</title>
        <authorList>
            <person name="Nishida H."/>
            <person name="Hamamoto M."/>
            <person name="Sugiyama J."/>
        </authorList>
    </citation>
    <scope>NUCLEOTIDE SEQUENCE [LARGE SCALE GENOMIC DNA]</scope>
    <source>
        <strain evidence="2 3">NRRL Y-17804</strain>
    </source>
</reference>
<evidence type="ECO:0000313" key="2">
    <source>
        <dbReference type="EMBL" id="GAO51811.1"/>
    </source>
</evidence>
<name>A0A0E9NQ39_SAICN</name>
<protein>
    <submittedName>
        <fullName evidence="2">Uncharacterized protein</fullName>
    </submittedName>
</protein>
<proteinExistence type="predicted"/>
<comment type="caution">
    <text evidence="2">The sequence shown here is derived from an EMBL/GenBank/DDBJ whole genome shotgun (WGS) entry which is preliminary data.</text>
</comment>
<evidence type="ECO:0000256" key="1">
    <source>
        <dbReference type="SAM" id="MobiDB-lite"/>
    </source>
</evidence>
<dbReference type="EMBL" id="BACD03000053">
    <property type="protein sequence ID" value="GAO51811.1"/>
    <property type="molecule type" value="Genomic_DNA"/>
</dbReference>
<sequence length="324" mass="35241">MYARLLLLFLPLLTSILSQFYFIRLHAYNTFHLLSNWSESQRGPATAIPSQLAIAAIKNISASFCSFVICVAKIKSNKKLPPKKWSIEDGSATQEAAHHRGKHELQARKRYYELTLLGVNLLVLAQSHKEIKFGLPAFRLAACAAKHPDCGEMAITLQEYVGVRTGNIAMSTNSEQGQINGEEVGLKGCYPVVTAMEAREDRERDRMSAPSTPPRSHSGPYSPVPGSGSPLLTQHFISSPSHPSPPSSSSYFSASASSSPATTSSSFTAAAEAQWSPQRKVLETPRFRATPPHVGRRRTLSGSGEEEGRRGVGLKSVEEIAGLH</sequence>
<reference evidence="2 3" key="3">
    <citation type="journal article" date="2015" name="Genome Announc.">
        <title>Draft Genome Sequence of the Archiascomycetous Yeast Saitoella complicata.</title>
        <authorList>
            <person name="Yamauchi K."/>
            <person name="Kondo S."/>
            <person name="Hamamoto M."/>
            <person name="Takahashi Y."/>
            <person name="Ogura Y."/>
            <person name="Hayashi T."/>
            <person name="Nishida H."/>
        </authorList>
    </citation>
    <scope>NUCLEOTIDE SEQUENCE [LARGE SCALE GENOMIC DNA]</scope>
    <source>
        <strain evidence="2 3">NRRL Y-17804</strain>
    </source>
</reference>
<feature type="compositionally biased region" description="Low complexity" evidence="1">
    <location>
        <begin position="247"/>
        <end position="271"/>
    </location>
</feature>
<feature type="region of interest" description="Disordered" evidence="1">
    <location>
        <begin position="198"/>
        <end position="324"/>
    </location>
</feature>
<organism evidence="2 3">
    <name type="scientific">Saitoella complicata (strain BCRC 22490 / CBS 7301 / JCM 7358 / NBRC 10748 / NRRL Y-17804)</name>
    <dbReference type="NCBI Taxonomy" id="698492"/>
    <lineage>
        <taxon>Eukaryota</taxon>
        <taxon>Fungi</taxon>
        <taxon>Dikarya</taxon>
        <taxon>Ascomycota</taxon>
        <taxon>Taphrinomycotina</taxon>
        <taxon>Taphrinomycotina incertae sedis</taxon>
        <taxon>Saitoella</taxon>
    </lineage>
</organism>
<dbReference type="AlphaFoldDB" id="A0A0E9NQ39"/>
<accession>A0A0E9NQ39</accession>
<evidence type="ECO:0000313" key="3">
    <source>
        <dbReference type="Proteomes" id="UP000033140"/>
    </source>
</evidence>
<feature type="compositionally biased region" description="Basic and acidic residues" evidence="1">
    <location>
        <begin position="198"/>
        <end position="207"/>
    </location>
</feature>